<dbReference type="Proteomes" id="UP000825799">
    <property type="component" value="Chromosome"/>
</dbReference>
<organism evidence="3 4">
    <name type="scientific">Devosia salina</name>
    <dbReference type="NCBI Taxonomy" id="2860336"/>
    <lineage>
        <taxon>Bacteria</taxon>
        <taxon>Pseudomonadati</taxon>
        <taxon>Pseudomonadota</taxon>
        <taxon>Alphaproteobacteria</taxon>
        <taxon>Hyphomicrobiales</taxon>
        <taxon>Devosiaceae</taxon>
        <taxon>Devosia</taxon>
    </lineage>
</organism>
<dbReference type="CDD" id="cd20716">
    <property type="entry name" value="cyt_P460_fam"/>
    <property type="match status" value="1"/>
</dbReference>
<keyword evidence="1" id="KW-0732">Signal</keyword>
<feature type="domain" description="Cytochrome P460" evidence="2">
    <location>
        <begin position="50"/>
        <end position="144"/>
    </location>
</feature>
<evidence type="ECO:0000313" key="3">
    <source>
        <dbReference type="EMBL" id="QYO78384.1"/>
    </source>
</evidence>
<sequence>MKLRLNLALGACLLTGLLALDTLPALAEPNRVTFPDLDALEHYTTVNRGEVTEHMLTTPEALAAVRAGEPMPDGTHVVLVDYRGGEVFRYFVMQKGAGWGADYDNRTEDWQFQAFHPDQSINLAENAARCMGCHQSRGETEYQFLYNDTLEPR</sequence>
<accession>A0ABX8WKT1</accession>
<dbReference type="InterPro" id="IPR038142">
    <property type="entry name" value="Cytochrome_P460_sp"/>
</dbReference>
<reference evidence="3 4" key="1">
    <citation type="submission" date="2021-08" db="EMBL/GenBank/DDBJ databases">
        <title>Devosia salina sp. nov., isolated from the South China Sea sediment.</title>
        <authorList>
            <person name="Zhou Z."/>
        </authorList>
    </citation>
    <scope>NUCLEOTIDE SEQUENCE [LARGE SCALE GENOMIC DNA]</scope>
    <source>
        <strain evidence="3 4">SCS-3</strain>
    </source>
</reference>
<evidence type="ECO:0000256" key="1">
    <source>
        <dbReference type="SAM" id="SignalP"/>
    </source>
</evidence>
<name>A0ABX8WKT1_9HYPH</name>
<keyword evidence="4" id="KW-1185">Reference proteome</keyword>
<gene>
    <name evidence="3" type="ORF">K1X15_07515</name>
</gene>
<dbReference type="Gene3D" id="3.50.70.20">
    <property type="entry name" value="Cytochrome P460"/>
    <property type="match status" value="1"/>
</dbReference>
<protein>
    <submittedName>
        <fullName evidence="3">Cytochrome P460 family protein</fullName>
    </submittedName>
</protein>
<dbReference type="InterPro" id="IPR032033">
    <property type="entry name" value="Cytochrome_P460"/>
</dbReference>
<feature type="signal peptide" evidence="1">
    <location>
        <begin position="1"/>
        <end position="27"/>
    </location>
</feature>
<feature type="chain" id="PRO_5045737965" evidence="1">
    <location>
        <begin position="28"/>
        <end position="153"/>
    </location>
</feature>
<evidence type="ECO:0000313" key="4">
    <source>
        <dbReference type="Proteomes" id="UP000825799"/>
    </source>
</evidence>
<dbReference type="EMBL" id="CP080590">
    <property type="protein sequence ID" value="QYO78384.1"/>
    <property type="molecule type" value="Genomic_DNA"/>
</dbReference>
<dbReference type="RefSeq" id="WP_220306854.1">
    <property type="nucleotide sequence ID" value="NZ_CP080590.1"/>
</dbReference>
<proteinExistence type="predicted"/>
<dbReference type="Pfam" id="PF16694">
    <property type="entry name" value="Cytochrome_P460"/>
    <property type="match status" value="1"/>
</dbReference>
<evidence type="ECO:0000259" key="2">
    <source>
        <dbReference type="Pfam" id="PF16694"/>
    </source>
</evidence>